<dbReference type="Proteomes" id="UP001195483">
    <property type="component" value="Unassembled WGS sequence"/>
</dbReference>
<gene>
    <name evidence="1" type="ORF">CHS0354_021594</name>
</gene>
<reference evidence="1" key="1">
    <citation type="journal article" date="2021" name="Genome Biol. Evol.">
        <title>A High-Quality Reference Genome for a Parasitic Bivalve with Doubly Uniparental Inheritance (Bivalvia: Unionida).</title>
        <authorList>
            <person name="Smith C.H."/>
        </authorList>
    </citation>
    <scope>NUCLEOTIDE SEQUENCE</scope>
    <source>
        <strain evidence="1">CHS0354</strain>
    </source>
</reference>
<protein>
    <submittedName>
        <fullName evidence="1">Uncharacterized protein</fullName>
    </submittedName>
</protein>
<dbReference type="AlphaFoldDB" id="A0AAE0SPL0"/>
<evidence type="ECO:0000313" key="1">
    <source>
        <dbReference type="EMBL" id="KAK3595496.1"/>
    </source>
</evidence>
<comment type="caution">
    <text evidence="1">The sequence shown here is derived from an EMBL/GenBank/DDBJ whole genome shotgun (WGS) entry which is preliminary data.</text>
</comment>
<keyword evidence="2" id="KW-1185">Reference proteome</keyword>
<name>A0AAE0SPL0_9BIVA</name>
<sequence>MCSEPEWSEEESGEWLRRAKRLIAYATKDLRYVPEIIYYEESKVEEEKDEEWARLSHRHQHSVQRYNQIYCVLNKLKRFELSEVQRGVMSAIAYFEFGFEKRSLRPVVFDLGRRLLRESFNCFDGTYDLIGRRGLEGNISIG</sequence>
<reference evidence="1" key="3">
    <citation type="submission" date="2023-05" db="EMBL/GenBank/DDBJ databases">
        <authorList>
            <person name="Smith C.H."/>
        </authorList>
    </citation>
    <scope>NUCLEOTIDE SEQUENCE</scope>
    <source>
        <strain evidence="1">CHS0354</strain>
        <tissue evidence="1">Mantle</tissue>
    </source>
</reference>
<reference evidence="1" key="2">
    <citation type="journal article" date="2021" name="Genome Biol. Evol.">
        <title>Developing a high-quality reference genome for a parasitic bivalve with doubly uniparental inheritance (Bivalvia: Unionida).</title>
        <authorList>
            <person name="Smith C.H."/>
        </authorList>
    </citation>
    <scope>NUCLEOTIDE SEQUENCE</scope>
    <source>
        <strain evidence="1">CHS0354</strain>
        <tissue evidence="1">Mantle</tissue>
    </source>
</reference>
<organism evidence="1 2">
    <name type="scientific">Potamilus streckersoni</name>
    <dbReference type="NCBI Taxonomy" id="2493646"/>
    <lineage>
        <taxon>Eukaryota</taxon>
        <taxon>Metazoa</taxon>
        <taxon>Spiralia</taxon>
        <taxon>Lophotrochozoa</taxon>
        <taxon>Mollusca</taxon>
        <taxon>Bivalvia</taxon>
        <taxon>Autobranchia</taxon>
        <taxon>Heteroconchia</taxon>
        <taxon>Palaeoheterodonta</taxon>
        <taxon>Unionida</taxon>
        <taxon>Unionoidea</taxon>
        <taxon>Unionidae</taxon>
        <taxon>Ambleminae</taxon>
        <taxon>Lampsilini</taxon>
        <taxon>Potamilus</taxon>
    </lineage>
</organism>
<proteinExistence type="predicted"/>
<dbReference type="EMBL" id="JAEAOA010001323">
    <property type="protein sequence ID" value="KAK3595496.1"/>
    <property type="molecule type" value="Genomic_DNA"/>
</dbReference>
<accession>A0AAE0SPL0</accession>
<evidence type="ECO:0000313" key="2">
    <source>
        <dbReference type="Proteomes" id="UP001195483"/>
    </source>
</evidence>